<dbReference type="InterPro" id="IPR011990">
    <property type="entry name" value="TPR-like_helical_dom_sf"/>
</dbReference>
<dbReference type="Gene3D" id="1.25.40.10">
    <property type="entry name" value="Tetratricopeptide repeat domain"/>
    <property type="match status" value="1"/>
</dbReference>
<evidence type="ECO:0000259" key="2">
    <source>
        <dbReference type="Pfam" id="PF25000"/>
    </source>
</evidence>
<protein>
    <recommendedName>
        <fullName evidence="2">DUF7779 domain-containing protein</fullName>
    </recommendedName>
</protein>
<dbReference type="PANTHER" id="PTHR46082">
    <property type="entry name" value="ATP/GTP-BINDING PROTEIN-RELATED"/>
    <property type="match status" value="1"/>
</dbReference>
<dbReference type="SUPFAM" id="SSF48452">
    <property type="entry name" value="TPR-like"/>
    <property type="match status" value="1"/>
</dbReference>
<name>A0A136IIU1_9PEZI</name>
<dbReference type="InterPro" id="IPR053137">
    <property type="entry name" value="NLR-like"/>
</dbReference>
<organism evidence="3 4">
    <name type="scientific">Microdochium bolleyi</name>
    <dbReference type="NCBI Taxonomy" id="196109"/>
    <lineage>
        <taxon>Eukaryota</taxon>
        <taxon>Fungi</taxon>
        <taxon>Dikarya</taxon>
        <taxon>Ascomycota</taxon>
        <taxon>Pezizomycotina</taxon>
        <taxon>Sordariomycetes</taxon>
        <taxon>Xylariomycetidae</taxon>
        <taxon>Xylariales</taxon>
        <taxon>Microdochiaceae</taxon>
        <taxon>Microdochium</taxon>
    </lineage>
</organism>
<dbReference type="InterPro" id="IPR056681">
    <property type="entry name" value="DUF7779"/>
</dbReference>
<dbReference type="OrthoDB" id="20872at2759"/>
<gene>
    <name evidence="3" type="ORF">Micbo1qcDRAFT_226208</name>
</gene>
<dbReference type="PANTHER" id="PTHR46082:SF6">
    <property type="entry name" value="AAA+ ATPASE DOMAIN-CONTAINING PROTEIN-RELATED"/>
    <property type="match status" value="1"/>
</dbReference>
<accession>A0A136IIU1</accession>
<sequence length="503" mass="57016">MILDNADDVEVFFSRRHDRAGAAVSKQRLLASLLSESTNGKILITSRNRAAAERLAGSWGSVIFMQRMDVDQATQLLQTKLRDKYEEEAAGQLAQALEYIPLAITQAAAYIARRWPRISCSTYLDYFRKSEKKKKSLLNQDLGDLRRDGTAANSVVVTWQITFEQIQKERQSAADLLSLMSFFNPQGIPEWILRSYYQRRHRIGKHYDDDEENDKDGEDDHDDDDDDDDDGLDDDLEMLQDYSLVTVTVQQDIYEMHALVQFCAQAWLSSVGDIARWKQIFLHIMSEDYPPGSYENWSKCRQLEPHIAQLVETQPTDAKGATEWTRLLTNAGWYGWQMGGYDRAKALLLKAVEVREAVLGAESSDTLTSINNLALVLRQQGKHEEAEAMSQRALDGYEKALGKDHPDTLTSVSNLAAVLQHQGKYEEAEAMSQRALDGREKALGKNHPDTLSSISNLARVLQNQGKKAVELFEHAQITSDRFKIIEALSANSKVCYHHRFHSL</sequence>
<reference evidence="4" key="1">
    <citation type="submission" date="2016-02" db="EMBL/GenBank/DDBJ databases">
        <title>Draft genome sequence of Microdochium bolleyi, a fungal endophyte of beachgrass.</title>
        <authorList>
            <consortium name="DOE Joint Genome Institute"/>
            <person name="David A.S."/>
            <person name="May G."/>
            <person name="Haridas S."/>
            <person name="Lim J."/>
            <person name="Wang M."/>
            <person name="Labutti K."/>
            <person name="Lipzen A."/>
            <person name="Barry K."/>
            <person name="Grigoriev I.V."/>
        </authorList>
    </citation>
    <scope>NUCLEOTIDE SEQUENCE [LARGE SCALE GENOMIC DNA]</scope>
    <source>
        <strain evidence="4">J235TASD1</strain>
    </source>
</reference>
<keyword evidence="4" id="KW-1185">Reference proteome</keyword>
<feature type="compositionally biased region" description="Acidic residues" evidence="1">
    <location>
        <begin position="209"/>
        <end position="233"/>
    </location>
</feature>
<evidence type="ECO:0000256" key="1">
    <source>
        <dbReference type="SAM" id="MobiDB-lite"/>
    </source>
</evidence>
<dbReference type="InterPro" id="IPR027417">
    <property type="entry name" value="P-loop_NTPase"/>
</dbReference>
<dbReference type="Pfam" id="PF13374">
    <property type="entry name" value="TPR_10"/>
    <property type="match status" value="2"/>
</dbReference>
<dbReference type="Pfam" id="PF25000">
    <property type="entry name" value="DUF7779"/>
    <property type="match status" value="1"/>
</dbReference>
<dbReference type="STRING" id="196109.A0A136IIU1"/>
<dbReference type="Pfam" id="PF13424">
    <property type="entry name" value="TPR_12"/>
    <property type="match status" value="1"/>
</dbReference>
<feature type="region of interest" description="Disordered" evidence="1">
    <location>
        <begin position="207"/>
        <end position="233"/>
    </location>
</feature>
<feature type="domain" description="DUF7779" evidence="2">
    <location>
        <begin position="166"/>
        <end position="269"/>
    </location>
</feature>
<dbReference type="AlphaFoldDB" id="A0A136IIU1"/>
<dbReference type="EMBL" id="KQ964323">
    <property type="protein sequence ID" value="KXJ84832.1"/>
    <property type="molecule type" value="Genomic_DNA"/>
</dbReference>
<dbReference type="Proteomes" id="UP000070501">
    <property type="component" value="Unassembled WGS sequence"/>
</dbReference>
<proteinExistence type="predicted"/>
<dbReference type="InParanoid" id="A0A136IIU1"/>
<evidence type="ECO:0000313" key="3">
    <source>
        <dbReference type="EMBL" id="KXJ84832.1"/>
    </source>
</evidence>
<dbReference type="SUPFAM" id="SSF52540">
    <property type="entry name" value="P-loop containing nucleoside triphosphate hydrolases"/>
    <property type="match status" value="1"/>
</dbReference>
<evidence type="ECO:0000313" key="4">
    <source>
        <dbReference type="Proteomes" id="UP000070501"/>
    </source>
</evidence>